<name>A0A7J0CFX8_9ACTN</name>
<comment type="caution">
    <text evidence="1">The sequence shown here is derived from an EMBL/GenBank/DDBJ whole genome shotgun (WGS) entry which is preliminary data.</text>
</comment>
<reference evidence="2 4" key="2">
    <citation type="submission" date="2020-07" db="EMBL/GenBank/DDBJ databases">
        <title>Sequencing the genomes of 1000 actinobacteria strains.</title>
        <authorList>
            <person name="Klenk H.-P."/>
        </authorList>
    </citation>
    <scope>NUCLEOTIDE SEQUENCE [LARGE SCALE GENOMIC DNA]</scope>
    <source>
        <strain evidence="2 4">DSM 41455</strain>
    </source>
</reference>
<dbReference type="Proteomes" id="UP000530403">
    <property type="component" value="Unassembled WGS sequence"/>
</dbReference>
<keyword evidence="3" id="KW-1185">Reference proteome</keyword>
<organism evidence="1 3">
    <name type="scientific">Streptomyces fulvorobeus</name>
    <dbReference type="NCBI Taxonomy" id="284028"/>
    <lineage>
        <taxon>Bacteria</taxon>
        <taxon>Bacillati</taxon>
        <taxon>Actinomycetota</taxon>
        <taxon>Actinomycetes</taxon>
        <taxon>Kitasatosporales</taxon>
        <taxon>Streptomycetaceae</taxon>
        <taxon>Streptomyces</taxon>
    </lineage>
</organism>
<accession>A0A7J0CFX8</accession>
<proteinExistence type="predicted"/>
<protein>
    <submittedName>
        <fullName evidence="1">Uncharacterized protein</fullName>
    </submittedName>
</protein>
<evidence type="ECO:0000313" key="1">
    <source>
        <dbReference type="EMBL" id="GFN01386.1"/>
    </source>
</evidence>
<dbReference type="AlphaFoldDB" id="A0A7J0CFX8"/>
<gene>
    <name evidence="2" type="ORF">HEB29_005830</name>
    <name evidence="1" type="ORF">Sfulv_61960</name>
</gene>
<dbReference type="EMBL" id="BLWC01000001">
    <property type="protein sequence ID" value="GFN01386.1"/>
    <property type="molecule type" value="Genomic_DNA"/>
</dbReference>
<evidence type="ECO:0000313" key="3">
    <source>
        <dbReference type="Proteomes" id="UP000498980"/>
    </source>
</evidence>
<dbReference type="Proteomes" id="UP000498980">
    <property type="component" value="Unassembled WGS sequence"/>
</dbReference>
<reference evidence="1 3" key="1">
    <citation type="submission" date="2020-05" db="EMBL/GenBank/DDBJ databases">
        <title>Whole genome shotgun sequence of Streptomyces fulvorobeus NBRC 15897.</title>
        <authorList>
            <person name="Komaki H."/>
            <person name="Tamura T."/>
        </authorList>
    </citation>
    <scope>NUCLEOTIDE SEQUENCE [LARGE SCALE GENOMIC DNA]</scope>
    <source>
        <strain evidence="1 3">NBRC 15897</strain>
    </source>
</reference>
<dbReference type="RefSeq" id="WP_173317430.1">
    <property type="nucleotide sequence ID" value="NZ_BAAAUE010000021.1"/>
</dbReference>
<sequence>MRRSREEIAPQDLPGDLWHALVQLHHTHPDAVGRVGPLARPAGLLSFTAAADTIFAARVQLTGAETMRQVNETLRAMTGNLPRAHFTGPGVALELTLGRRQELPVHTAHIAGLTRLFHDVTYTIDVRDDAASGCCFHCDGSGRAHSLWEPHTGQA</sequence>
<evidence type="ECO:0000313" key="2">
    <source>
        <dbReference type="EMBL" id="NYE44819.1"/>
    </source>
</evidence>
<dbReference type="EMBL" id="JACCCF010000001">
    <property type="protein sequence ID" value="NYE44819.1"/>
    <property type="molecule type" value="Genomic_DNA"/>
</dbReference>
<evidence type="ECO:0000313" key="4">
    <source>
        <dbReference type="Proteomes" id="UP000530403"/>
    </source>
</evidence>